<dbReference type="EMBL" id="CACRXK020000015">
    <property type="protein sequence ID" value="CAB3976808.1"/>
    <property type="molecule type" value="Genomic_DNA"/>
</dbReference>
<reference evidence="2" key="1">
    <citation type="submission" date="2020-04" db="EMBL/GenBank/DDBJ databases">
        <authorList>
            <person name="Alioto T."/>
            <person name="Alioto T."/>
            <person name="Gomez Garrido J."/>
        </authorList>
    </citation>
    <scope>NUCLEOTIDE SEQUENCE</scope>
    <source>
        <strain evidence="2">A484AB</strain>
    </source>
</reference>
<dbReference type="OrthoDB" id="10626403at2759"/>
<feature type="compositionally biased region" description="Basic residues" evidence="1">
    <location>
        <begin position="480"/>
        <end position="491"/>
    </location>
</feature>
<dbReference type="Proteomes" id="UP001152795">
    <property type="component" value="Unassembled WGS sequence"/>
</dbReference>
<evidence type="ECO:0000256" key="1">
    <source>
        <dbReference type="SAM" id="MobiDB-lite"/>
    </source>
</evidence>
<feature type="compositionally biased region" description="Basic and acidic residues" evidence="1">
    <location>
        <begin position="149"/>
        <end position="195"/>
    </location>
</feature>
<gene>
    <name evidence="2" type="ORF">PACLA_8A083984</name>
</gene>
<evidence type="ECO:0000313" key="2">
    <source>
        <dbReference type="EMBL" id="CAB3976808.1"/>
    </source>
</evidence>
<accession>A0A6S7FCX2</accession>
<feature type="compositionally biased region" description="Polar residues" evidence="1">
    <location>
        <begin position="196"/>
        <end position="207"/>
    </location>
</feature>
<feature type="region of interest" description="Disordered" evidence="1">
    <location>
        <begin position="473"/>
        <end position="499"/>
    </location>
</feature>
<feature type="compositionally biased region" description="Acidic residues" evidence="1">
    <location>
        <begin position="139"/>
        <end position="148"/>
    </location>
</feature>
<feature type="compositionally biased region" description="Basic and acidic residues" evidence="1">
    <location>
        <begin position="95"/>
        <end position="106"/>
    </location>
</feature>
<organism evidence="2 3">
    <name type="scientific">Paramuricea clavata</name>
    <name type="common">Red gorgonian</name>
    <name type="synonym">Violescent sea-whip</name>
    <dbReference type="NCBI Taxonomy" id="317549"/>
    <lineage>
        <taxon>Eukaryota</taxon>
        <taxon>Metazoa</taxon>
        <taxon>Cnidaria</taxon>
        <taxon>Anthozoa</taxon>
        <taxon>Octocorallia</taxon>
        <taxon>Malacalcyonacea</taxon>
        <taxon>Plexauridae</taxon>
        <taxon>Paramuricea</taxon>
    </lineage>
</organism>
<feature type="compositionally biased region" description="Basic and acidic residues" evidence="1">
    <location>
        <begin position="124"/>
        <end position="138"/>
    </location>
</feature>
<feature type="compositionally biased region" description="Basic and acidic residues" evidence="1">
    <location>
        <begin position="52"/>
        <end position="76"/>
    </location>
</feature>
<dbReference type="AlphaFoldDB" id="A0A6S7FCX2"/>
<feature type="region of interest" description="Disordered" evidence="1">
    <location>
        <begin position="440"/>
        <end position="461"/>
    </location>
</feature>
<proteinExistence type="predicted"/>
<feature type="region of interest" description="Disordered" evidence="1">
    <location>
        <begin position="337"/>
        <end position="408"/>
    </location>
</feature>
<feature type="region of interest" description="Disordered" evidence="1">
    <location>
        <begin position="27"/>
        <end position="269"/>
    </location>
</feature>
<feature type="compositionally biased region" description="Basic and acidic residues" evidence="1">
    <location>
        <begin position="345"/>
        <end position="373"/>
    </location>
</feature>
<protein>
    <submittedName>
        <fullName evidence="2">Uncharacterized protein</fullName>
    </submittedName>
</protein>
<feature type="compositionally biased region" description="Basic and acidic residues" evidence="1">
    <location>
        <begin position="219"/>
        <end position="232"/>
    </location>
</feature>
<comment type="caution">
    <text evidence="2">The sequence shown here is derived from an EMBL/GenBank/DDBJ whole genome shotgun (WGS) entry which is preliminary data.</text>
</comment>
<name>A0A6S7FCX2_PARCT</name>
<keyword evidence="3" id="KW-1185">Reference proteome</keyword>
<sequence>MAGIKLLSIKRNEEASYFYENNVSTTLDSNRNEVVGVQENHKAPQISKKSRKQDERRSKKEEKQKIKETKQREKEKKKSLKNSRKEVVGSVDTARSSDRARIKTNGDVKSNGGFQVGMDVGEAAENKNEQSLNAHEEDRNENEEDRNENEESKEEHDLTIRLEHEEASNQDEDLSKEHEGVSSEHESSIKIHESTQLEITAHVTSSEEPGVSGETHATSSDRHADLELRSENCVEETITVDSVQTTEEAPKEFSHQPKVNPDIPEPTGGQHLEIEISDVTDLDADASSSDQVIVVQNNLQTSTYPSSPASEGQILVATVQQVESCVDLDGIFAECNAPTNEEDKEEKRKSVRFQEETEEIGHGEVESEDHEHASMNLGGDFSGTTDDDSVERPQTLQPAVDVVNKEEGRKVESCVDLDHVFAPSEQASDIETVPEENHVGVGKVNGSAKVNGKANLSNSGTKTDDLVEIRLDESNEHTNTTRKKKEKRNRSGFRTCCFP</sequence>
<evidence type="ECO:0000313" key="3">
    <source>
        <dbReference type="Proteomes" id="UP001152795"/>
    </source>
</evidence>